<proteinExistence type="predicted"/>
<accession>A0A5E4RD30</accession>
<name>A0A5E4RD30_9BURK</name>
<dbReference type="CDD" id="cd09021">
    <property type="entry name" value="Aldose_epim_Ec_YphB"/>
    <property type="match status" value="1"/>
</dbReference>
<dbReference type="InterPro" id="IPR011013">
    <property type="entry name" value="Gal_mutarotase_sf_dom"/>
</dbReference>
<reference evidence="1 2" key="1">
    <citation type="submission" date="2019-08" db="EMBL/GenBank/DDBJ databases">
        <authorList>
            <person name="Peeters C."/>
        </authorList>
    </citation>
    <scope>NUCLEOTIDE SEQUENCE [LARGE SCALE GENOMIC DNA]</scope>
    <source>
        <strain evidence="1 2">LMG 31012</strain>
    </source>
</reference>
<dbReference type="Proteomes" id="UP000400981">
    <property type="component" value="Unassembled WGS sequence"/>
</dbReference>
<organism evidence="1 2">
    <name type="scientific">Pandoraea eparura</name>
    <dbReference type="NCBI Taxonomy" id="2508291"/>
    <lineage>
        <taxon>Bacteria</taxon>
        <taxon>Pseudomonadati</taxon>
        <taxon>Pseudomonadota</taxon>
        <taxon>Betaproteobacteria</taxon>
        <taxon>Burkholderiales</taxon>
        <taxon>Burkholderiaceae</taxon>
        <taxon>Pandoraea</taxon>
    </lineage>
</organism>
<dbReference type="InterPro" id="IPR014718">
    <property type="entry name" value="GH-type_carb-bd"/>
</dbReference>
<keyword evidence="2" id="KW-1185">Reference proteome</keyword>
<dbReference type="InterPro" id="IPR008183">
    <property type="entry name" value="Aldose_1/G6P_1-epimerase"/>
</dbReference>
<gene>
    <name evidence="1" type="ORF">PEP31012_00049</name>
</gene>
<dbReference type="RefSeq" id="WP_150587373.1">
    <property type="nucleotide sequence ID" value="NZ_CABPSH010000001.1"/>
</dbReference>
<dbReference type="Gene3D" id="2.70.98.10">
    <property type="match status" value="1"/>
</dbReference>
<dbReference type="GO" id="GO:0016853">
    <property type="term" value="F:isomerase activity"/>
    <property type="evidence" value="ECO:0007669"/>
    <property type="project" value="InterPro"/>
</dbReference>
<sequence>MTKGEHADLEILALAADGWQVELLPALGGTVLTARWREHIVMRDRRGEALGDTPVPGTPAAVPNVRRTASYPLVPYSNRVREGVFTWQGARYVLRQNFAGEPHALHGFAWQRAWQVTEREANAVTMQLSHAGDADWPFACDVTQRISIDGDTLEFSLALTNRDTRDMPAGLGWHPFFPLTDATRLTVPWTAMLVNGADKMPTAVVPVPEALDFRRGRALQDVVVDNCFTGWHGVALVEERTYQMEIRAHGTPAVVFFRPQGQDFFAFEPVSHTNGALNGLPGGDVRAIGMQTLAPGRTCRAGMTFTLSPRTSPNGFTGG</sequence>
<dbReference type="EMBL" id="CABPSH010000001">
    <property type="protein sequence ID" value="VVD59938.1"/>
    <property type="molecule type" value="Genomic_DNA"/>
</dbReference>
<dbReference type="AlphaFoldDB" id="A0A5E4RD30"/>
<dbReference type="OrthoDB" id="9808779at2"/>
<dbReference type="GO" id="GO:0030246">
    <property type="term" value="F:carbohydrate binding"/>
    <property type="evidence" value="ECO:0007669"/>
    <property type="project" value="InterPro"/>
</dbReference>
<dbReference type="Pfam" id="PF01263">
    <property type="entry name" value="Aldose_epim"/>
    <property type="match status" value="1"/>
</dbReference>
<evidence type="ECO:0000313" key="1">
    <source>
        <dbReference type="EMBL" id="VVD59938.1"/>
    </source>
</evidence>
<protein>
    <recommendedName>
        <fullName evidence="3">Aldose 1-epimerase</fullName>
    </recommendedName>
</protein>
<dbReference type="GO" id="GO:0005975">
    <property type="term" value="P:carbohydrate metabolic process"/>
    <property type="evidence" value="ECO:0007669"/>
    <property type="project" value="InterPro"/>
</dbReference>
<evidence type="ECO:0008006" key="3">
    <source>
        <dbReference type="Google" id="ProtNLM"/>
    </source>
</evidence>
<evidence type="ECO:0000313" key="2">
    <source>
        <dbReference type="Proteomes" id="UP000400981"/>
    </source>
</evidence>
<dbReference type="SUPFAM" id="SSF74650">
    <property type="entry name" value="Galactose mutarotase-like"/>
    <property type="match status" value="1"/>
</dbReference>